<dbReference type="FunFam" id="2.20.25.80:FF:000003">
    <property type="entry name" value="WRKY transcription factor 57"/>
    <property type="match status" value="1"/>
</dbReference>
<feature type="compositionally biased region" description="Low complexity" evidence="6">
    <location>
        <begin position="64"/>
        <end position="108"/>
    </location>
</feature>
<keyword evidence="5" id="KW-0539">Nucleus</keyword>
<evidence type="ECO:0000259" key="7">
    <source>
        <dbReference type="PROSITE" id="PS50811"/>
    </source>
</evidence>
<dbReference type="EMBL" id="HG994361">
    <property type="protein sequence ID" value="CAF2192141.1"/>
    <property type="molecule type" value="Genomic_DNA"/>
</dbReference>
<dbReference type="GO" id="GO:0005634">
    <property type="term" value="C:nucleus"/>
    <property type="evidence" value="ECO:0007669"/>
    <property type="project" value="UniProtKB-SubCell"/>
</dbReference>
<evidence type="ECO:0000256" key="3">
    <source>
        <dbReference type="ARBA" id="ARBA00023125"/>
    </source>
</evidence>
<sequence length="307" mass="34020">MTDPKDPDLSNEDSAWRQLTAPDSVFFNRDTSSILSDFGWNLHASSSDNHHNLRFDPCLPPTSTVPSSVTTTATPDPIPASSHSSTVAAATASVVSTSNNPSATSSSSEGPTDNSTPKTPETPKKEKKQAQKRIRQPRFAFMTKSDVDNLEDGYRWRKYGQKAVKNSPFPRCQTAFIVVCCIYRSYYRCTNSRCTVKKRVERSSEDPSIVITTYEGQHCHQTIGFPRGGILTAHDPHNFTSHHHHLPLPLPNPYYYQDLHQLHRDSTSSPRLLPQSTTEDGPAAVSSINPSEEGLLGDIVPQTMRNP</sequence>
<name>A0A816ZEN2_BRANA</name>
<dbReference type="AlphaFoldDB" id="A0A816ZEN2"/>
<evidence type="ECO:0000313" key="8">
    <source>
        <dbReference type="EMBL" id="CAF2192141.1"/>
    </source>
</evidence>
<keyword evidence="3" id="KW-0238">DNA-binding</keyword>
<evidence type="ECO:0000256" key="5">
    <source>
        <dbReference type="ARBA" id="ARBA00023242"/>
    </source>
</evidence>
<evidence type="ECO:0000256" key="4">
    <source>
        <dbReference type="ARBA" id="ARBA00023163"/>
    </source>
</evidence>
<dbReference type="InterPro" id="IPR044810">
    <property type="entry name" value="WRKY_plant"/>
</dbReference>
<feature type="domain" description="WRKY" evidence="7">
    <location>
        <begin position="145"/>
        <end position="223"/>
    </location>
</feature>
<dbReference type="Gene3D" id="2.20.25.80">
    <property type="entry name" value="WRKY domain"/>
    <property type="match status" value="1"/>
</dbReference>
<reference evidence="8" key="1">
    <citation type="submission" date="2021-01" db="EMBL/GenBank/DDBJ databases">
        <authorList>
            <consortium name="Genoscope - CEA"/>
            <person name="William W."/>
        </authorList>
    </citation>
    <scope>NUCLEOTIDE SEQUENCE</scope>
</reference>
<evidence type="ECO:0000256" key="2">
    <source>
        <dbReference type="ARBA" id="ARBA00023015"/>
    </source>
</evidence>
<accession>A0A816ZEN2</accession>
<evidence type="ECO:0000256" key="6">
    <source>
        <dbReference type="SAM" id="MobiDB-lite"/>
    </source>
</evidence>
<comment type="subcellular location">
    <subcellularLocation>
        <location evidence="1">Nucleus</location>
    </subcellularLocation>
</comment>
<feature type="region of interest" description="Disordered" evidence="6">
    <location>
        <begin position="64"/>
        <end position="141"/>
    </location>
</feature>
<dbReference type="PROSITE" id="PS50811">
    <property type="entry name" value="WRKY"/>
    <property type="match status" value="1"/>
</dbReference>
<dbReference type="GO" id="GO:0043565">
    <property type="term" value="F:sequence-specific DNA binding"/>
    <property type="evidence" value="ECO:0007669"/>
    <property type="project" value="InterPro"/>
</dbReference>
<feature type="region of interest" description="Disordered" evidence="6">
    <location>
        <begin position="265"/>
        <end position="307"/>
    </location>
</feature>
<dbReference type="PANTHER" id="PTHR31221">
    <property type="entry name" value="WRKY TRANSCRIPTION FACTOR PROTEIN 1-RELATED"/>
    <property type="match status" value="1"/>
</dbReference>
<organism evidence="8">
    <name type="scientific">Brassica napus</name>
    <name type="common">Rape</name>
    <dbReference type="NCBI Taxonomy" id="3708"/>
    <lineage>
        <taxon>Eukaryota</taxon>
        <taxon>Viridiplantae</taxon>
        <taxon>Streptophyta</taxon>
        <taxon>Embryophyta</taxon>
        <taxon>Tracheophyta</taxon>
        <taxon>Spermatophyta</taxon>
        <taxon>Magnoliopsida</taxon>
        <taxon>eudicotyledons</taxon>
        <taxon>Gunneridae</taxon>
        <taxon>Pentapetalae</taxon>
        <taxon>rosids</taxon>
        <taxon>malvids</taxon>
        <taxon>Brassicales</taxon>
        <taxon>Brassicaceae</taxon>
        <taxon>Brassiceae</taxon>
        <taxon>Brassica</taxon>
    </lineage>
</organism>
<gene>
    <name evidence="8" type="ORF">DARMORV10_A07P35620.1</name>
</gene>
<keyword evidence="4" id="KW-0804">Transcription</keyword>
<feature type="compositionally biased region" description="Basic residues" evidence="6">
    <location>
        <begin position="125"/>
        <end position="136"/>
    </location>
</feature>
<evidence type="ECO:0000256" key="1">
    <source>
        <dbReference type="ARBA" id="ARBA00004123"/>
    </source>
</evidence>
<dbReference type="InterPro" id="IPR036576">
    <property type="entry name" value="WRKY_dom_sf"/>
</dbReference>
<dbReference type="Proteomes" id="UP001295469">
    <property type="component" value="Chromosome A07"/>
</dbReference>
<dbReference type="InterPro" id="IPR003657">
    <property type="entry name" value="WRKY_dom"/>
</dbReference>
<dbReference type="Pfam" id="PF03106">
    <property type="entry name" value="WRKY"/>
    <property type="match status" value="2"/>
</dbReference>
<feature type="compositionally biased region" description="Polar residues" evidence="6">
    <location>
        <begin position="267"/>
        <end position="279"/>
    </location>
</feature>
<dbReference type="GO" id="GO:0003700">
    <property type="term" value="F:DNA-binding transcription factor activity"/>
    <property type="evidence" value="ECO:0007669"/>
    <property type="project" value="InterPro"/>
</dbReference>
<proteinExistence type="predicted"/>
<keyword evidence="2" id="KW-0805">Transcription regulation</keyword>
<dbReference type="PANTHER" id="PTHR31221:SF279">
    <property type="entry name" value="GENOME ASSEMBLY, CHROMOSOME: A07"/>
    <property type="match status" value="1"/>
</dbReference>
<dbReference type="SUPFAM" id="SSF118290">
    <property type="entry name" value="WRKY DNA-binding domain"/>
    <property type="match status" value="1"/>
</dbReference>
<protein>
    <submittedName>
        <fullName evidence="8">(rape) hypothetical protein</fullName>
    </submittedName>
</protein>
<dbReference type="SMART" id="SM00774">
    <property type="entry name" value="WRKY"/>
    <property type="match status" value="1"/>
</dbReference>